<keyword evidence="4" id="KW-1185">Reference proteome</keyword>
<protein>
    <submittedName>
        <fullName evidence="3">Uncharacterized protein</fullName>
    </submittedName>
</protein>
<proteinExistence type="predicted"/>
<dbReference type="InterPro" id="IPR036397">
    <property type="entry name" value="RNaseH_sf"/>
</dbReference>
<evidence type="ECO:0000256" key="1">
    <source>
        <dbReference type="ARBA" id="ARBA00022722"/>
    </source>
</evidence>
<dbReference type="Gene3D" id="3.30.420.10">
    <property type="entry name" value="Ribonuclease H-like superfamily/Ribonuclease H"/>
    <property type="match status" value="1"/>
</dbReference>
<dbReference type="GO" id="GO:0005634">
    <property type="term" value="C:nucleus"/>
    <property type="evidence" value="ECO:0007669"/>
    <property type="project" value="TreeGrafter"/>
</dbReference>
<comment type="caution">
    <text evidence="3">The sequence shown here is derived from an EMBL/GenBank/DDBJ whole genome shotgun (WGS) entry which is preliminary data.</text>
</comment>
<dbReference type="AlphaFoldDB" id="A0A9Q1JR39"/>
<dbReference type="InterPro" id="IPR051132">
    <property type="entry name" value="3-5_Exonuclease_domain"/>
</dbReference>
<dbReference type="GO" id="GO:0005737">
    <property type="term" value="C:cytoplasm"/>
    <property type="evidence" value="ECO:0007669"/>
    <property type="project" value="TreeGrafter"/>
</dbReference>
<dbReference type="PANTHER" id="PTHR13620:SF105">
    <property type="entry name" value="OS01G0737700 PROTEIN"/>
    <property type="match status" value="1"/>
</dbReference>
<dbReference type="GO" id="GO:0003676">
    <property type="term" value="F:nucleic acid binding"/>
    <property type="evidence" value="ECO:0007669"/>
    <property type="project" value="InterPro"/>
</dbReference>
<dbReference type="OrthoDB" id="446462at2759"/>
<accession>A0A9Q1JR39</accession>
<dbReference type="PANTHER" id="PTHR13620">
    <property type="entry name" value="3-5 EXONUCLEASE"/>
    <property type="match status" value="1"/>
</dbReference>
<evidence type="ECO:0000313" key="3">
    <source>
        <dbReference type="EMBL" id="KAJ8429485.1"/>
    </source>
</evidence>
<dbReference type="InterPro" id="IPR012337">
    <property type="entry name" value="RNaseH-like_sf"/>
</dbReference>
<organism evidence="3 4">
    <name type="scientific">Carnegiea gigantea</name>
    <dbReference type="NCBI Taxonomy" id="171969"/>
    <lineage>
        <taxon>Eukaryota</taxon>
        <taxon>Viridiplantae</taxon>
        <taxon>Streptophyta</taxon>
        <taxon>Embryophyta</taxon>
        <taxon>Tracheophyta</taxon>
        <taxon>Spermatophyta</taxon>
        <taxon>Magnoliopsida</taxon>
        <taxon>eudicotyledons</taxon>
        <taxon>Gunneridae</taxon>
        <taxon>Pentapetalae</taxon>
        <taxon>Caryophyllales</taxon>
        <taxon>Cactineae</taxon>
        <taxon>Cactaceae</taxon>
        <taxon>Cactoideae</taxon>
        <taxon>Echinocereeae</taxon>
        <taxon>Carnegiea</taxon>
    </lineage>
</organism>
<keyword evidence="1" id="KW-0540">Nuclease</keyword>
<sequence>MVGKVKLDSQGTLINVIHYSLRSYASIQTEIKILLADSSHEFTWSLETLSVTWLVVERWEPEKQCLVLSRDRCVNTTVINSGPQLDQHLREFLCTIFECTETKTDNHPTPKCGTSTSIIIERASTLKLCFKNTCLIIQLLHIKSASALISVSKFLQLIELSFVGVGSKHSLNALERDYEITCRNAMDLGELGAALLDMDAPPVSLSKFLQLHEISFVGLGMGYCMEALERD</sequence>
<keyword evidence="2" id="KW-0378">Hydrolase</keyword>
<dbReference type="SUPFAM" id="SSF53098">
    <property type="entry name" value="Ribonuclease H-like"/>
    <property type="match status" value="1"/>
</dbReference>
<evidence type="ECO:0000256" key="2">
    <source>
        <dbReference type="ARBA" id="ARBA00022801"/>
    </source>
</evidence>
<reference evidence="3" key="1">
    <citation type="submission" date="2022-04" db="EMBL/GenBank/DDBJ databases">
        <title>Carnegiea gigantea Genome sequencing and assembly v2.</title>
        <authorList>
            <person name="Copetti D."/>
            <person name="Sanderson M.J."/>
            <person name="Burquez A."/>
            <person name="Wojciechowski M.F."/>
        </authorList>
    </citation>
    <scope>NUCLEOTIDE SEQUENCE</scope>
    <source>
        <strain evidence="3">SGP5-SGP5p</strain>
        <tissue evidence="3">Aerial part</tissue>
    </source>
</reference>
<name>A0A9Q1JR39_9CARY</name>
<dbReference type="Proteomes" id="UP001153076">
    <property type="component" value="Unassembled WGS sequence"/>
</dbReference>
<dbReference type="GO" id="GO:0008408">
    <property type="term" value="F:3'-5' exonuclease activity"/>
    <property type="evidence" value="ECO:0007669"/>
    <property type="project" value="TreeGrafter"/>
</dbReference>
<dbReference type="EMBL" id="JAKOGI010000889">
    <property type="protein sequence ID" value="KAJ8429485.1"/>
    <property type="molecule type" value="Genomic_DNA"/>
</dbReference>
<gene>
    <name evidence="3" type="ORF">Cgig2_020541</name>
</gene>
<evidence type="ECO:0000313" key="4">
    <source>
        <dbReference type="Proteomes" id="UP001153076"/>
    </source>
</evidence>